<dbReference type="Pfam" id="PF13434">
    <property type="entry name" value="Lys_Orn_oxgnase"/>
    <property type="match status" value="1"/>
</dbReference>
<evidence type="ECO:0000256" key="6">
    <source>
        <dbReference type="ARBA" id="ARBA00022857"/>
    </source>
</evidence>
<keyword evidence="7 8" id="KW-0560">Oxidoreductase</keyword>
<comment type="pathway">
    <text evidence="2">Siderophore biosynthesis.</text>
</comment>
<evidence type="ECO:0000256" key="3">
    <source>
        <dbReference type="ARBA" id="ARBA00007588"/>
    </source>
</evidence>
<protein>
    <submittedName>
        <fullName evidence="8">L-lysine 6-monooxygenase</fullName>
        <ecNumber evidence="8">1.14.13.59</ecNumber>
    </submittedName>
</protein>
<evidence type="ECO:0000313" key="9">
    <source>
        <dbReference type="Proteomes" id="UP000268229"/>
    </source>
</evidence>
<dbReference type="Gene3D" id="3.50.50.60">
    <property type="entry name" value="FAD/NAD(P)-binding domain"/>
    <property type="match status" value="1"/>
</dbReference>
<evidence type="ECO:0000256" key="7">
    <source>
        <dbReference type="ARBA" id="ARBA00023002"/>
    </source>
</evidence>
<dbReference type="Proteomes" id="UP000268229">
    <property type="component" value="Chromosome"/>
</dbReference>
<reference evidence="8 9" key="1">
    <citation type="submission" date="2018-12" db="EMBL/GenBank/DDBJ databases">
        <authorList>
            <consortium name="Pathogen Informatics"/>
        </authorList>
    </citation>
    <scope>NUCLEOTIDE SEQUENCE [LARGE SCALE GENOMIC DNA]</scope>
    <source>
        <strain evidence="8 9">NCTC12227</strain>
    </source>
</reference>
<keyword evidence="9" id="KW-1185">Reference proteome</keyword>
<name>A0A448UD51_9NEIS</name>
<evidence type="ECO:0000256" key="4">
    <source>
        <dbReference type="ARBA" id="ARBA00022630"/>
    </source>
</evidence>
<evidence type="ECO:0000256" key="1">
    <source>
        <dbReference type="ARBA" id="ARBA00001974"/>
    </source>
</evidence>
<gene>
    <name evidence="8" type="primary">iucD_1</name>
    <name evidence="8" type="ORF">NCTC12227_01601</name>
</gene>
<comment type="similarity">
    <text evidence="3">Belongs to the lysine N(6)-hydroxylase/L-ornithine N(5)-oxygenase family.</text>
</comment>
<dbReference type="KEGG" id="nani:NCTC12227_01601"/>
<comment type="cofactor">
    <cofactor evidence="1">
        <name>FAD</name>
        <dbReference type="ChEBI" id="CHEBI:57692"/>
    </cofactor>
</comment>
<dbReference type="PANTHER" id="PTHR42802:SF1">
    <property type="entry name" value="L-ORNITHINE N(5)-MONOOXYGENASE"/>
    <property type="match status" value="1"/>
</dbReference>
<dbReference type="PANTHER" id="PTHR42802">
    <property type="entry name" value="MONOOXYGENASE"/>
    <property type="match status" value="1"/>
</dbReference>
<sequence>MNQEIFDLLGVGVGPFNLGLACLAHSIPIKTIFFDKADDFQWHPGLMISDATLQIPFIADLVSFADPTNPFSFLNYLKDTSRLYQFYIRESMYILRSEYNQYCQWAVSQLSNLYFKHEVVNIEYSPKEKIYQVTVLNKQTNKIHHYFAKNIVLGTGTSPSIPYFCENLPSEKICHSAEYLKFKAQYQKSKSITIIGSGQSAAEIFYDLLKDIDSHKYSLNWFTRSPRFYPLEYSKLTLELTSPDYMEYFFHLPPEKRDSLIDSQKIYTKVLI</sequence>
<dbReference type="EMBL" id="LR134516">
    <property type="protein sequence ID" value="VEJ21836.1"/>
    <property type="molecule type" value="Genomic_DNA"/>
</dbReference>
<proteinExistence type="inferred from homology"/>
<evidence type="ECO:0000313" key="8">
    <source>
        <dbReference type="EMBL" id="VEJ21836.1"/>
    </source>
</evidence>
<evidence type="ECO:0000256" key="5">
    <source>
        <dbReference type="ARBA" id="ARBA00022827"/>
    </source>
</evidence>
<keyword evidence="8" id="KW-0503">Monooxygenase</keyword>
<dbReference type="GO" id="GO:0047091">
    <property type="term" value="F:L-lysine 6-monooxygenase (NADPH) activity"/>
    <property type="evidence" value="ECO:0007669"/>
    <property type="project" value="UniProtKB-EC"/>
</dbReference>
<dbReference type="SUPFAM" id="SSF51905">
    <property type="entry name" value="FAD/NAD(P)-binding domain"/>
    <property type="match status" value="1"/>
</dbReference>
<keyword evidence="5" id="KW-0274">FAD</keyword>
<dbReference type="InterPro" id="IPR036188">
    <property type="entry name" value="FAD/NAD-bd_sf"/>
</dbReference>
<dbReference type="AlphaFoldDB" id="A0A448UD51"/>
<dbReference type="InterPro" id="IPR025700">
    <property type="entry name" value="Lys/Orn_oxygenase"/>
</dbReference>
<keyword evidence="4" id="KW-0285">Flavoprotein</keyword>
<dbReference type="EC" id="1.14.13.59" evidence="8"/>
<accession>A0A448UD51</accession>
<keyword evidence="6" id="KW-0521">NADP</keyword>
<evidence type="ECO:0000256" key="2">
    <source>
        <dbReference type="ARBA" id="ARBA00004924"/>
    </source>
</evidence>
<organism evidence="8 9">
    <name type="scientific">Neisseria animaloris</name>
    <dbReference type="NCBI Taxonomy" id="326522"/>
    <lineage>
        <taxon>Bacteria</taxon>
        <taxon>Pseudomonadati</taxon>
        <taxon>Pseudomonadota</taxon>
        <taxon>Betaproteobacteria</taxon>
        <taxon>Neisseriales</taxon>
        <taxon>Neisseriaceae</taxon>
        <taxon>Neisseria</taxon>
    </lineage>
</organism>